<dbReference type="Proteomes" id="UP000469559">
    <property type="component" value="Unassembled WGS sequence"/>
</dbReference>
<dbReference type="GO" id="GO:0003684">
    <property type="term" value="F:damaged DNA binding"/>
    <property type="evidence" value="ECO:0007669"/>
    <property type="project" value="InterPro"/>
</dbReference>
<dbReference type="Gene3D" id="3.20.190.10">
    <property type="entry name" value="MutM-like, N-terminal"/>
    <property type="match status" value="1"/>
</dbReference>
<dbReference type="InterPro" id="IPR012319">
    <property type="entry name" value="FPG_cat"/>
</dbReference>
<proteinExistence type="inferred from homology"/>
<evidence type="ECO:0000256" key="8">
    <source>
        <dbReference type="ARBA" id="ARBA00023268"/>
    </source>
</evidence>
<dbReference type="SUPFAM" id="SSF46946">
    <property type="entry name" value="S13-like H2TH domain"/>
    <property type="match status" value="1"/>
</dbReference>
<evidence type="ECO:0000256" key="1">
    <source>
        <dbReference type="ARBA" id="ARBA00001668"/>
    </source>
</evidence>
<evidence type="ECO:0000256" key="6">
    <source>
        <dbReference type="ARBA" id="ARBA00023204"/>
    </source>
</evidence>
<comment type="catalytic activity">
    <reaction evidence="1">
        <text>Hydrolysis of DNA containing ring-opened 7-methylguanine residues, releasing 2,6-diamino-4-hydroxy-5-(N-methyl)formamidopyrimidine.</text>
        <dbReference type="EC" id="3.2.2.23"/>
    </reaction>
</comment>
<organism evidence="12 13">
    <name type="scientific">Lachnellula arida</name>
    <dbReference type="NCBI Taxonomy" id="1316785"/>
    <lineage>
        <taxon>Eukaryota</taxon>
        <taxon>Fungi</taxon>
        <taxon>Dikarya</taxon>
        <taxon>Ascomycota</taxon>
        <taxon>Pezizomycotina</taxon>
        <taxon>Leotiomycetes</taxon>
        <taxon>Helotiales</taxon>
        <taxon>Lachnaceae</taxon>
        <taxon>Lachnellula</taxon>
    </lineage>
</organism>
<protein>
    <submittedName>
        <fullName evidence="12">Formamidopyrimidine-DNA glycosylase</fullName>
    </submittedName>
</protein>
<dbReference type="InterPro" id="IPR010979">
    <property type="entry name" value="Ribosomal_uS13-like_H2TH"/>
</dbReference>
<evidence type="ECO:0000256" key="10">
    <source>
        <dbReference type="SAM" id="MobiDB-lite"/>
    </source>
</evidence>
<keyword evidence="9" id="KW-0326">Glycosidase</keyword>
<keyword evidence="4" id="KW-0378">Hydrolase</keyword>
<reference evidence="12 13" key="1">
    <citation type="submission" date="2018-05" db="EMBL/GenBank/DDBJ databases">
        <title>Whole genome sequencing for identification of molecular markers to develop diagnostic detection tools for the regulated plant pathogen Lachnellula willkommii.</title>
        <authorList>
            <person name="Giroux E."/>
            <person name="Bilodeau G."/>
        </authorList>
    </citation>
    <scope>NUCLEOTIDE SEQUENCE [LARGE SCALE GENOMIC DNA]</scope>
    <source>
        <strain evidence="12 13">CBS 203.66</strain>
    </source>
</reference>
<name>A0A8T9BB80_9HELO</name>
<keyword evidence="13" id="KW-1185">Reference proteome</keyword>
<evidence type="ECO:0000259" key="11">
    <source>
        <dbReference type="PROSITE" id="PS51068"/>
    </source>
</evidence>
<accession>A0A8T9BB80</accession>
<dbReference type="FunFam" id="1.10.8.50:FF:000009">
    <property type="entry name" value="Formamidopyrimidine-DNA glycosylase"/>
    <property type="match status" value="1"/>
</dbReference>
<evidence type="ECO:0000256" key="9">
    <source>
        <dbReference type="ARBA" id="ARBA00023295"/>
    </source>
</evidence>
<dbReference type="GO" id="GO:0016829">
    <property type="term" value="F:lyase activity"/>
    <property type="evidence" value="ECO:0007669"/>
    <property type="project" value="UniProtKB-KW"/>
</dbReference>
<dbReference type="GO" id="GO:0008270">
    <property type="term" value="F:zinc ion binding"/>
    <property type="evidence" value="ECO:0007669"/>
    <property type="project" value="InterPro"/>
</dbReference>
<evidence type="ECO:0000256" key="4">
    <source>
        <dbReference type="ARBA" id="ARBA00022801"/>
    </source>
</evidence>
<comment type="caution">
    <text evidence="12">The sequence shown here is derived from an EMBL/GenBank/DDBJ whole genome shotgun (WGS) entry which is preliminary data.</text>
</comment>
<dbReference type="Gene3D" id="1.10.8.50">
    <property type="match status" value="1"/>
</dbReference>
<evidence type="ECO:0000256" key="2">
    <source>
        <dbReference type="ARBA" id="ARBA00009409"/>
    </source>
</evidence>
<keyword evidence="8" id="KW-0511">Multifunctional enzyme</keyword>
<dbReference type="EMBL" id="QGMF01000298">
    <property type="protein sequence ID" value="TVY17037.1"/>
    <property type="molecule type" value="Genomic_DNA"/>
</dbReference>
<dbReference type="GO" id="GO:0006284">
    <property type="term" value="P:base-excision repair"/>
    <property type="evidence" value="ECO:0007669"/>
    <property type="project" value="InterPro"/>
</dbReference>
<gene>
    <name evidence="12" type="primary">FPG1</name>
    <name evidence="12" type="ORF">LARI1_G003952</name>
</gene>
<dbReference type="PANTHER" id="PTHR22993">
    <property type="entry name" value="FORMAMIDOPYRIMIDINE-DNA GLYCOSYLASE"/>
    <property type="match status" value="1"/>
</dbReference>
<feature type="region of interest" description="Disordered" evidence="10">
    <location>
        <begin position="310"/>
        <end position="390"/>
    </location>
</feature>
<dbReference type="GO" id="GO:0008534">
    <property type="term" value="F:oxidized purine nucleobase lesion DNA N-glycosylase activity"/>
    <property type="evidence" value="ECO:0007669"/>
    <property type="project" value="UniProtKB-EC"/>
</dbReference>
<evidence type="ECO:0000256" key="7">
    <source>
        <dbReference type="ARBA" id="ARBA00023239"/>
    </source>
</evidence>
<dbReference type="InterPro" id="IPR035937">
    <property type="entry name" value="FPG_N"/>
</dbReference>
<dbReference type="InterPro" id="IPR015886">
    <property type="entry name" value="H2TH_FPG"/>
</dbReference>
<dbReference type="SMART" id="SM00898">
    <property type="entry name" value="Fapy_DNA_glyco"/>
    <property type="match status" value="1"/>
</dbReference>
<dbReference type="GO" id="GO:0003906">
    <property type="term" value="F:DNA-(apurinic or apyrimidinic site) endonuclease activity"/>
    <property type="evidence" value="ECO:0007669"/>
    <property type="project" value="InterPro"/>
</dbReference>
<dbReference type="SUPFAM" id="SSF81624">
    <property type="entry name" value="N-terminal domain of MutM-like DNA repair proteins"/>
    <property type="match status" value="1"/>
</dbReference>
<dbReference type="PANTHER" id="PTHR22993:SF9">
    <property type="entry name" value="FORMAMIDOPYRIMIDINE-DNA GLYCOSYLASE"/>
    <property type="match status" value="1"/>
</dbReference>
<sequence>MPEIAEVARVVHYLRKNLVGKTLAVVKAPDDAIVFGKVSTSGPAFQKAMTGKKVLDANQQGKYFWFAALVPLIISSPPHPVFHLGMTGWIHIRGEPTGHYRPKETKEDEEWPPKFWRFILETDSKPKVEAAFVDARRFGRVRLVDCAAEDIRNTTPLNENGPDPVIDKDILTAEWLQTKISSKRVPIKSLLLDQAVISGLGNWVTDEVLYNAKLHPEQYSNTLSSEQIKQLHKSILYICQTAVDLLADSSKFPEEWLFNHRWGKSKTKAPITLPNGAEMIKLTVGNRTSCVVPSVQKNIVELPAEEKKNSINGAEDADSEKESKPRANASKKRKAVVVKAIKEEEELAEDEPKGKAKKAKSTPKTKVGQVKIEETPSEGRRRSTRVPKTK</sequence>
<evidence type="ECO:0000313" key="13">
    <source>
        <dbReference type="Proteomes" id="UP000469559"/>
    </source>
</evidence>
<dbReference type="OrthoDB" id="444592at2759"/>
<feature type="domain" description="Formamidopyrimidine-DNA glycosylase catalytic" evidence="11">
    <location>
        <begin position="2"/>
        <end position="139"/>
    </location>
</feature>
<evidence type="ECO:0000313" key="12">
    <source>
        <dbReference type="EMBL" id="TVY17037.1"/>
    </source>
</evidence>
<dbReference type="GO" id="GO:0005634">
    <property type="term" value="C:nucleus"/>
    <property type="evidence" value="ECO:0007669"/>
    <property type="project" value="TreeGrafter"/>
</dbReference>
<dbReference type="CDD" id="cd08972">
    <property type="entry name" value="PF_Nei_N"/>
    <property type="match status" value="1"/>
</dbReference>
<dbReference type="AlphaFoldDB" id="A0A8T9BB80"/>
<keyword evidence="3" id="KW-0227">DNA damage</keyword>
<dbReference type="Pfam" id="PF01149">
    <property type="entry name" value="Fapy_DNA_glyco"/>
    <property type="match status" value="1"/>
</dbReference>
<comment type="similarity">
    <text evidence="2">Belongs to the FPG family.</text>
</comment>
<evidence type="ECO:0000256" key="3">
    <source>
        <dbReference type="ARBA" id="ARBA00022763"/>
    </source>
</evidence>
<feature type="compositionally biased region" description="Basic and acidic residues" evidence="10">
    <location>
        <begin position="371"/>
        <end position="381"/>
    </location>
</feature>
<keyword evidence="5" id="KW-0238">DNA-binding</keyword>
<dbReference type="SMART" id="SM01232">
    <property type="entry name" value="H2TH"/>
    <property type="match status" value="1"/>
</dbReference>
<dbReference type="PROSITE" id="PS51068">
    <property type="entry name" value="FPG_CAT"/>
    <property type="match status" value="1"/>
</dbReference>
<keyword evidence="7" id="KW-0456">Lyase</keyword>
<dbReference type="Pfam" id="PF06831">
    <property type="entry name" value="H2TH"/>
    <property type="match status" value="1"/>
</dbReference>
<keyword evidence="6" id="KW-0234">DNA repair</keyword>
<evidence type="ECO:0000256" key="5">
    <source>
        <dbReference type="ARBA" id="ARBA00023125"/>
    </source>
</evidence>